<accession>A0A8S1ES10</accession>
<dbReference type="GO" id="GO:0019903">
    <property type="term" value="F:protein phosphatase binding"/>
    <property type="evidence" value="ECO:0007669"/>
    <property type="project" value="InterPro"/>
</dbReference>
<evidence type="ECO:0000256" key="3">
    <source>
        <dbReference type="SAM" id="MobiDB-lite"/>
    </source>
</evidence>
<keyword evidence="2" id="KW-0131">Cell cycle</keyword>
<dbReference type="GO" id="GO:0005829">
    <property type="term" value="C:cytosol"/>
    <property type="evidence" value="ECO:0007669"/>
    <property type="project" value="TreeGrafter"/>
</dbReference>
<proteinExistence type="inferred from homology"/>
<evidence type="ECO:0000256" key="2">
    <source>
        <dbReference type="ARBA" id="ARBA00023306"/>
    </source>
</evidence>
<dbReference type="Pfam" id="PF04499">
    <property type="entry name" value="SAPS"/>
    <property type="match status" value="1"/>
</dbReference>
<dbReference type="PANTHER" id="PTHR12634:SF8">
    <property type="entry name" value="FIERY MOUNTAIN, ISOFORM D"/>
    <property type="match status" value="1"/>
</dbReference>
<comment type="caution">
    <text evidence="4">The sequence shown here is derived from an EMBL/GenBank/DDBJ whole genome shotgun (WGS) entry which is preliminary data.</text>
</comment>
<keyword evidence="5" id="KW-1185">Reference proteome</keyword>
<feature type="region of interest" description="Disordered" evidence="3">
    <location>
        <begin position="685"/>
        <end position="713"/>
    </location>
</feature>
<gene>
    <name evidence="4" type="ORF">CBOVIS_LOCUS6565</name>
</gene>
<evidence type="ECO:0000313" key="4">
    <source>
        <dbReference type="EMBL" id="CAB3404190.1"/>
    </source>
</evidence>
<dbReference type="PANTHER" id="PTHR12634">
    <property type="entry name" value="SIT4 YEAST -ASSOCIATING PROTEIN-RELATED"/>
    <property type="match status" value="1"/>
</dbReference>
<dbReference type="AlphaFoldDB" id="A0A8S1ES10"/>
<reference evidence="4 5" key="1">
    <citation type="submission" date="2020-04" db="EMBL/GenBank/DDBJ databases">
        <authorList>
            <person name="Laetsch R D."/>
            <person name="Stevens L."/>
            <person name="Kumar S."/>
            <person name="Blaxter L. M."/>
        </authorList>
    </citation>
    <scope>NUCLEOTIDE SEQUENCE [LARGE SCALE GENOMIC DNA]</scope>
</reference>
<comment type="similarity">
    <text evidence="1">Belongs to the SAPS family.</text>
</comment>
<organism evidence="4 5">
    <name type="scientific">Caenorhabditis bovis</name>
    <dbReference type="NCBI Taxonomy" id="2654633"/>
    <lineage>
        <taxon>Eukaryota</taxon>
        <taxon>Metazoa</taxon>
        <taxon>Ecdysozoa</taxon>
        <taxon>Nematoda</taxon>
        <taxon>Chromadorea</taxon>
        <taxon>Rhabditida</taxon>
        <taxon>Rhabditina</taxon>
        <taxon>Rhabditomorpha</taxon>
        <taxon>Rhabditoidea</taxon>
        <taxon>Rhabditidae</taxon>
        <taxon>Peloderinae</taxon>
        <taxon>Caenorhabditis</taxon>
    </lineage>
</organism>
<evidence type="ECO:0000313" key="5">
    <source>
        <dbReference type="Proteomes" id="UP000494206"/>
    </source>
</evidence>
<sequence>MFWSQPEDENSLVKLLNTSNFTLEEVLLNEYVVQESRYCRESLINFITKKENIIKLVQLSLCPDVDPNLPVKQQYRLSFIASEILTVRGSDVYQHVIVTCDETKKVLVDFLNSKEPLNHLVAGFFAKIMECLLSKQFDATYAIIRDTPFFDKCIQNIHLGAIECLLENLLRIPSSIDNMNVLKQWMIDDNLFDKILDRINENTSDDDNECLSEVYSEIVKEIRDKLYVLENKDDPLHDLMMSEDLIRKIVDKIAIDESCADDNIMKKSATIRAASKIMDTMIRTNFVLNAPSHLIDEEMRQELDDRHSGSISTRHLENNVENFEVVYQPDPDRIAETILAERILPVFQVAKRCIELKSPAWQQLMELLVAICNTNHTPTHEKLLSAFIKLPIVGFVEIAKKNPKMSVLHALVEKMFVYILYSKVDKKTLSPIAEYLLKDASFIEAIYGTMFFSKPMPSLIEQCGLRAFNMNLAQAVYKSSMCAPMASAIQALVQKKTLWEEISDSIKEYNSHHRPFNPPHDNNESNLTSNPGFDSDDRDFLNDSEEWKDASQFLALNPPQKPFGASSTSDADKFNFSLDRFPNEIDSGPFDDTPDEDEFRKLCSQRANSSSCSLNNSNISQDSNNSCSGWPGLPTENNKGVANAFEKTGEFLWPNKLKEDVGRSSNSNDSWADFSTLPASSTGATVVNVQWPGADQPEKGESSDWPLSNSHDFKPSDPLTVGFVSGISHNLEDTSDA</sequence>
<dbReference type="InterPro" id="IPR007587">
    <property type="entry name" value="SAPS"/>
</dbReference>
<dbReference type="Proteomes" id="UP000494206">
    <property type="component" value="Unassembled WGS sequence"/>
</dbReference>
<evidence type="ECO:0000256" key="1">
    <source>
        <dbReference type="ARBA" id="ARBA00006180"/>
    </source>
</evidence>
<dbReference type="GO" id="GO:0005634">
    <property type="term" value="C:nucleus"/>
    <property type="evidence" value="ECO:0007669"/>
    <property type="project" value="TreeGrafter"/>
</dbReference>
<protein>
    <submittedName>
        <fullName evidence="4">Uncharacterized protein</fullName>
    </submittedName>
</protein>
<name>A0A8S1ES10_9PELO</name>
<dbReference type="OrthoDB" id="295029at2759"/>
<feature type="region of interest" description="Disordered" evidence="3">
    <location>
        <begin position="510"/>
        <end position="538"/>
    </location>
</feature>
<dbReference type="EMBL" id="CADEPM010000004">
    <property type="protein sequence ID" value="CAB3404190.1"/>
    <property type="molecule type" value="Genomic_DNA"/>
</dbReference>
<dbReference type="GO" id="GO:0019888">
    <property type="term" value="F:protein phosphatase regulator activity"/>
    <property type="evidence" value="ECO:0007669"/>
    <property type="project" value="TreeGrafter"/>
</dbReference>